<protein>
    <recommendedName>
        <fullName evidence="2">F-box domain-containing protein</fullName>
    </recommendedName>
</protein>
<keyword evidence="1" id="KW-0175">Coiled coil</keyword>
<evidence type="ECO:0000256" key="1">
    <source>
        <dbReference type="SAM" id="Coils"/>
    </source>
</evidence>
<feature type="domain" description="F-box" evidence="2">
    <location>
        <begin position="88"/>
        <end position="157"/>
    </location>
</feature>
<evidence type="ECO:0000313" key="4">
    <source>
        <dbReference type="Proteomes" id="UP000815677"/>
    </source>
</evidence>
<reference evidence="3" key="1">
    <citation type="submission" date="2014-09" db="EMBL/GenBank/DDBJ databases">
        <title>Genome sequence of the luminous mushroom Mycena chlorophos for searching fungal bioluminescence genes.</title>
        <authorList>
            <person name="Tanaka Y."/>
            <person name="Kasuga D."/>
            <person name="Oba Y."/>
            <person name="Hase S."/>
            <person name="Sato K."/>
            <person name="Oba Y."/>
            <person name="Sakakibara Y."/>
        </authorList>
    </citation>
    <scope>NUCLEOTIDE SEQUENCE</scope>
</reference>
<keyword evidence="4" id="KW-1185">Reference proteome</keyword>
<dbReference type="InterPro" id="IPR001810">
    <property type="entry name" value="F-box_dom"/>
</dbReference>
<feature type="coiled-coil region" evidence="1">
    <location>
        <begin position="49"/>
        <end position="76"/>
    </location>
</feature>
<gene>
    <name evidence="3" type="ORF">MCHLO_08939</name>
</gene>
<evidence type="ECO:0000313" key="3">
    <source>
        <dbReference type="EMBL" id="GAT51829.1"/>
    </source>
</evidence>
<dbReference type="EMBL" id="DF847425">
    <property type="protein sequence ID" value="GAT51829.1"/>
    <property type="molecule type" value="Genomic_DNA"/>
</dbReference>
<dbReference type="InterPro" id="IPR036047">
    <property type="entry name" value="F-box-like_dom_sf"/>
</dbReference>
<dbReference type="SUPFAM" id="SSF81383">
    <property type="entry name" value="F-box domain"/>
    <property type="match status" value="1"/>
</dbReference>
<accession>A0ABQ0LL25</accession>
<dbReference type="Pfam" id="PF12937">
    <property type="entry name" value="F-box-like"/>
    <property type="match status" value="1"/>
</dbReference>
<proteinExistence type="predicted"/>
<dbReference type="Gene3D" id="1.20.1280.50">
    <property type="match status" value="1"/>
</dbReference>
<evidence type="ECO:0000259" key="2">
    <source>
        <dbReference type="Pfam" id="PF12937"/>
    </source>
</evidence>
<name>A0ABQ0LL25_MYCCL</name>
<sequence>MVAIERLFVSNLLPNEAENAEISRFLRSNTTPTQPTALRSIIDSSKVDLEGYDTDISALEVALEKAKQQRAALETHVGRCQSIFSPIRTLPSELLLRILSLCSRELESTFSHDFTSWSHLTPQDHMNQLARKDLLRPSRVCYLWRTAILNTPSLWTAIQVTVTSRNGFRLRMRGS</sequence>
<dbReference type="Proteomes" id="UP000815677">
    <property type="component" value="Unassembled WGS sequence"/>
</dbReference>
<organism evidence="3 4">
    <name type="scientific">Mycena chlorophos</name>
    <name type="common">Agaric fungus</name>
    <name type="synonym">Agaricus chlorophos</name>
    <dbReference type="NCBI Taxonomy" id="658473"/>
    <lineage>
        <taxon>Eukaryota</taxon>
        <taxon>Fungi</taxon>
        <taxon>Dikarya</taxon>
        <taxon>Basidiomycota</taxon>
        <taxon>Agaricomycotina</taxon>
        <taxon>Agaricomycetes</taxon>
        <taxon>Agaricomycetidae</taxon>
        <taxon>Agaricales</taxon>
        <taxon>Marasmiineae</taxon>
        <taxon>Mycenaceae</taxon>
        <taxon>Mycena</taxon>
    </lineage>
</organism>